<dbReference type="HOGENOM" id="CLU_140878_0_0_9"/>
<evidence type="ECO:0000256" key="1">
    <source>
        <dbReference type="SAM" id="MobiDB-lite"/>
    </source>
</evidence>
<name>A0A0E2HEA2_9FIRM</name>
<feature type="region of interest" description="Disordered" evidence="1">
    <location>
        <begin position="136"/>
        <end position="158"/>
    </location>
</feature>
<proteinExistence type="predicted"/>
<evidence type="ECO:0000313" key="2">
    <source>
        <dbReference type="EMBL" id="ENZ18782.1"/>
    </source>
</evidence>
<comment type="caution">
    <text evidence="2">The sequence shown here is derived from an EMBL/GenBank/DDBJ whole genome shotgun (WGS) entry which is preliminary data.</text>
</comment>
<dbReference type="Proteomes" id="UP000013085">
    <property type="component" value="Unassembled WGS sequence"/>
</dbReference>
<dbReference type="Gene3D" id="1.20.58.300">
    <property type="entry name" value="FlgN-like"/>
    <property type="match status" value="1"/>
</dbReference>
<accession>A0A0E2HEA2</accession>
<dbReference type="AlphaFoldDB" id="A0A0E2HEA2"/>
<sequence length="158" mass="17547">MEQVPVHAAPFDEFAEVLKQLTEAVDILTQMEVQKAHAAANSQHNLIAGFLNPEQAQILKLRGLEQKRTRLAQTLGWEGLTFRQILEQPENSQKECLSPLFAQLEAGVKRLTDTRTSADRVIKLRLRELEAAIAGKEGSSCPGDGNAPAPSRFKDRYV</sequence>
<dbReference type="PATRIC" id="fig|999408.3.peg.1177"/>
<dbReference type="GeneID" id="57964521"/>
<dbReference type="RefSeq" id="WP_002584080.1">
    <property type="nucleotide sequence ID" value="NZ_KB850998.1"/>
</dbReference>
<reference evidence="2 3" key="1">
    <citation type="submission" date="2013-01" db="EMBL/GenBank/DDBJ databases">
        <title>The Genome Sequence of Clostridium clostridioforme 90A8.</title>
        <authorList>
            <consortium name="The Broad Institute Genome Sequencing Platform"/>
            <person name="Earl A."/>
            <person name="Ward D."/>
            <person name="Feldgarden M."/>
            <person name="Gevers D."/>
            <person name="Courvalin P."/>
            <person name="Lambert T."/>
            <person name="Walker B."/>
            <person name="Young S.K."/>
            <person name="Zeng Q."/>
            <person name="Gargeya S."/>
            <person name="Fitzgerald M."/>
            <person name="Haas B."/>
            <person name="Abouelleil A."/>
            <person name="Alvarado L."/>
            <person name="Arachchi H.M."/>
            <person name="Berlin A.M."/>
            <person name="Chapman S.B."/>
            <person name="Dewar J."/>
            <person name="Goldberg J."/>
            <person name="Griggs A."/>
            <person name="Gujja S."/>
            <person name="Hansen M."/>
            <person name="Howarth C."/>
            <person name="Imamovic A."/>
            <person name="Larimer J."/>
            <person name="McCowan C."/>
            <person name="Murphy C."/>
            <person name="Neiman D."/>
            <person name="Pearson M."/>
            <person name="Priest M."/>
            <person name="Roberts A."/>
            <person name="Saif S."/>
            <person name="Shea T."/>
            <person name="Sisk P."/>
            <person name="Sykes S."/>
            <person name="Wortman J."/>
            <person name="Nusbaum C."/>
            <person name="Birren B."/>
        </authorList>
    </citation>
    <scope>NUCLEOTIDE SEQUENCE [LARGE SCALE GENOMIC DNA]</scope>
    <source>
        <strain evidence="2 3">90A8</strain>
    </source>
</reference>
<gene>
    <name evidence="2" type="ORF">HMPREF1090_01099</name>
</gene>
<dbReference type="EMBL" id="AGYR01000007">
    <property type="protein sequence ID" value="ENZ18782.1"/>
    <property type="molecule type" value="Genomic_DNA"/>
</dbReference>
<evidence type="ECO:0008006" key="4">
    <source>
        <dbReference type="Google" id="ProtNLM"/>
    </source>
</evidence>
<organism evidence="2 3">
    <name type="scientific">[Clostridium] clostridioforme 90A8</name>
    <dbReference type="NCBI Taxonomy" id="999408"/>
    <lineage>
        <taxon>Bacteria</taxon>
        <taxon>Bacillati</taxon>
        <taxon>Bacillota</taxon>
        <taxon>Clostridia</taxon>
        <taxon>Lachnospirales</taxon>
        <taxon>Lachnospiraceae</taxon>
        <taxon>Enterocloster</taxon>
    </lineage>
</organism>
<protein>
    <recommendedName>
        <fullName evidence="4">FlgN protein</fullName>
    </recommendedName>
</protein>
<evidence type="ECO:0000313" key="3">
    <source>
        <dbReference type="Proteomes" id="UP000013085"/>
    </source>
</evidence>